<feature type="compositionally biased region" description="Polar residues" evidence="1">
    <location>
        <begin position="18"/>
        <end position="27"/>
    </location>
</feature>
<evidence type="ECO:0000259" key="3">
    <source>
        <dbReference type="Pfam" id="PF01833"/>
    </source>
</evidence>
<dbReference type="InterPro" id="IPR002909">
    <property type="entry name" value="IPT_dom"/>
</dbReference>
<keyword evidence="2" id="KW-0812">Transmembrane</keyword>
<dbReference type="STRING" id="283909.R7TQF9"/>
<feature type="region of interest" description="Disordered" evidence="1">
    <location>
        <begin position="1"/>
        <end position="27"/>
    </location>
</feature>
<evidence type="ECO:0000256" key="2">
    <source>
        <dbReference type="SAM" id="Phobius"/>
    </source>
</evidence>
<evidence type="ECO:0000313" key="6">
    <source>
        <dbReference type="Proteomes" id="UP000014760"/>
    </source>
</evidence>
<dbReference type="InterPro" id="IPR014756">
    <property type="entry name" value="Ig_E-set"/>
</dbReference>
<accession>R7TQF9</accession>
<dbReference type="CDD" id="cd00102">
    <property type="entry name" value="IPT"/>
    <property type="match status" value="1"/>
</dbReference>
<dbReference type="EnsemblMetazoa" id="CapteT202918">
    <property type="protein sequence ID" value="CapteP202918"/>
    <property type="gene ID" value="CapteG202918"/>
</dbReference>
<dbReference type="InterPro" id="IPR031148">
    <property type="entry name" value="Plexin"/>
</dbReference>
<reference evidence="4 6" key="2">
    <citation type="journal article" date="2013" name="Nature">
        <title>Insights into bilaterian evolution from three spiralian genomes.</title>
        <authorList>
            <person name="Simakov O."/>
            <person name="Marletaz F."/>
            <person name="Cho S.J."/>
            <person name="Edsinger-Gonzales E."/>
            <person name="Havlak P."/>
            <person name="Hellsten U."/>
            <person name="Kuo D.H."/>
            <person name="Larsson T."/>
            <person name="Lv J."/>
            <person name="Arendt D."/>
            <person name="Savage R."/>
            <person name="Osoegawa K."/>
            <person name="de Jong P."/>
            <person name="Grimwood J."/>
            <person name="Chapman J.A."/>
            <person name="Shapiro H."/>
            <person name="Aerts A."/>
            <person name="Otillar R.P."/>
            <person name="Terry A.Y."/>
            <person name="Boore J.L."/>
            <person name="Grigoriev I.V."/>
            <person name="Lindberg D.R."/>
            <person name="Seaver E.C."/>
            <person name="Weisblat D.A."/>
            <person name="Putnam N.H."/>
            <person name="Rokhsar D.S."/>
        </authorList>
    </citation>
    <scope>NUCLEOTIDE SEQUENCE</scope>
    <source>
        <strain evidence="4 6">I ESC-2004</strain>
    </source>
</reference>
<dbReference type="SUPFAM" id="SSF81296">
    <property type="entry name" value="E set domains"/>
    <property type="match status" value="1"/>
</dbReference>
<dbReference type="HOGENOM" id="CLU_453608_0_0_1"/>
<dbReference type="Pfam" id="PF01833">
    <property type="entry name" value="TIG"/>
    <property type="match status" value="1"/>
</dbReference>
<dbReference type="InterPro" id="IPR013783">
    <property type="entry name" value="Ig-like_fold"/>
</dbReference>
<reference evidence="5" key="3">
    <citation type="submission" date="2015-06" db="UniProtKB">
        <authorList>
            <consortium name="EnsemblMetazoa"/>
        </authorList>
    </citation>
    <scope>IDENTIFICATION</scope>
</reference>
<feature type="domain" description="IPT/TIG" evidence="3">
    <location>
        <begin position="147"/>
        <end position="196"/>
    </location>
</feature>
<dbReference type="PANTHER" id="PTHR22625">
    <property type="entry name" value="PLEXIN"/>
    <property type="match status" value="1"/>
</dbReference>
<dbReference type="GO" id="GO:0005886">
    <property type="term" value="C:plasma membrane"/>
    <property type="evidence" value="ECO:0007669"/>
    <property type="project" value="TreeGrafter"/>
</dbReference>
<dbReference type="PANTHER" id="PTHR22625:SF70">
    <property type="entry name" value="PLEXIN A, ISOFORM A"/>
    <property type="match status" value="1"/>
</dbReference>
<feature type="compositionally biased region" description="Basic and acidic residues" evidence="1">
    <location>
        <begin position="486"/>
        <end position="503"/>
    </location>
</feature>
<reference evidence="6" key="1">
    <citation type="submission" date="2012-12" db="EMBL/GenBank/DDBJ databases">
        <authorList>
            <person name="Hellsten U."/>
            <person name="Grimwood J."/>
            <person name="Chapman J.A."/>
            <person name="Shapiro H."/>
            <person name="Aerts A."/>
            <person name="Otillar R.P."/>
            <person name="Terry A.Y."/>
            <person name="Boore J.L."/>
            <person name="Simakov O."/>
            <person name="Marletaz F."/>
            <person name="Cho S.-J."/>
            <person name="Edsinger-Gonzales E."/>
            <person name="Havlak P."/>
            <person name="Kuo D.-H."/>
            <person name="Larsson T."/>
            <person name="Lv J."/>
            <person name="Arendt D."/>
            <person name="Savage R."/>
            <person name="Osoegawa K."/>
            <person name="de Jong P."/>
            <person name="Lindberg D.R."/>
            <person name="Seaver E.C."/>
            <person name="Weisblat D.A."/>
            <person name="Putnam N.H."/>
            <person name="Grigoriev I.V."/>
            <person name="Rokhsar D.S."/>
        </authorList>
    </citation>
    <scope>NUCLEOTIDE SEQUENCE</scope>
    <source>
        <strain evidence="6">I ESC-2004</strain>
    </source>
</reference>
<dbReference type="AlphaFoldDB" id="R7TQF9"/>
<protein>
    <recommendedName>
        <fullName evidence="3">IPT/TIG domain-containing protein</fullName>
    </recommendedName>
</protein>
<dbReference type="EMBL" id="AMQN01011589">
    <property type="status" value="NOT_ANNOTATED_CDS"/>
    <property type="molecule type" value="Genomic_DNA"/>
</dbReference>
<dbReference type="Gene3D" id="2.60.40.10">
    <property type="entry name" value="Immunoglobulins"/>
    <property type="match status" value="2"/>
</dbReference>
<keyword evidence="2" id="KW-0472">Membrane</keyword>
<dbReference type="GO" id="GO:0002116">
    <property type="term" value="C:semaphorin receptor complex"/>
    <property type="evidence" value="ECO:0007669"/>
    <property type="project" value="TreeGrafter"/>
</dbReference>
<evidence type="ECO:0000256" key="1">
    <source>
        <dbReference type="SAM" id="MobiDB-lite"/>
    </source>
</evidence>
<name>R7TQF9_CAPTE</name>
<gene>
    <name evidence="4" type="ORF">CAPTEDRAFT_202918</name>
</gene>
<dbReference type="EMBL" id="KB308972">
    <property type="protein sequence ID" value="ELT95879.1"/>
    <property type="molecule type" value="Genomic_DNA"/>
</dbReference>
<sequence>MSGPGTGFDSTDPYDTIPDSTSNITEASNDTTTITLPHTTYDTTTQTECTIYDARPLFGPVAGGTEVLLSGDGLPGCVPVNVTFSTDSFLLLATYLSLNFTSSSTISLVTYPLSDLSYISKPLPIMVDYEDGTSLDTGFNFTYLGDPVISDVYPLQHIPQGGTTITVNGTNLNSVSDPKMNLTQIHTVETTTGSLTVTSKNYITDCTVAGANNMTCPVAELDLPPDYADAIAEAQSSASQQLSSTSTLDFWIGFLLDGVDTFKNISEVQGLEDKKFQLGPPVFEIGDLPDYNPDKEMYIAINGKLGYWVGRKHEIGVAVSGEQCAIFNIFSNKIQCVPPAEEDVMKGKELRLCSKGHSVKVAVGNSDTFIGCVSYVDNSDLNLPIILGAIGVFVVFVVVAGIGILSCRKKPPISSLALSEHVGFPQDAEDEVTPTQKQTGLRRIEEHDADTRWDQIDKGARLPREGDRRDRRGRDQKGPPVPQYVNEDHDRNWGEMLKPKDPRNALPRESPAIFYPKARSAGQPKPSQPGVPEAYTTWLAREADDEGEPDMYWQGAKGMPIVNRLPYVNDPGPAMRSIDRGYNNQRRNVQSDIFPDDINLMR</sequence>
<feature type="compositionally biased region" description="Basic and acidic residues" evidence="1">
    <location>
        <begin position="442"/>
        <end position="477"/>
    </location>
</feature>
<evidence type="ECO:0000313" key="4">
    <source>
        <dbReference type="EMBL" id="ELT95879.1"/>
    </source>
</evidence>
<proteinExistence type="predicted"/>
<dbReference type="OrthoDB" id="9985181at2759"/>
<keyword evidence="6" id="KW-1185">Reference proteome</keyword>
<evidence type="ECO:0000313" key="5">
    <source>
        <dbReference type="EnsemblMetazoa" id="CapteP202918"/>
    </source>
</evidence>
<dbReference type="Proteomes" id="UP000014760">
    <property type="component" value="Unassembled WGS sequence"/>
</dbReference>
<dbReference type="GO" id="GO:0017154">
    <property type="term" value="F:semaphorin receptor activity"/>
    <property type="evidence" value="ECO:0007669"/>
    <property type="project" value="InterPro"/>
</dbReference>
<feature type="transmembrane region" description="Helical" evidence="2">
    <location>
        <begin position="383"/>
        <end position="405"/>
    </location>
</feature>
<keyword evidence="2" id="KW-1133">Transmembrane helix</keyword>
<dbReference type="GO" id="GO:0030334">
    <property type="term" value="P:regulation of cell migration"/>
    <property type="evidence" value="ECO:0007669"/>
    <property type="project" value="TreeGrafter"/>
</dbReference>
<organism evidence="4">
    <name type="scientific">Capitella teleta</name>
    <name type="common">Polychaete worm</name>
    <dbReference type="NCBI Taxonomy" id="283909"/>
    <lineage>
        <taxon>Eukaryota</taxon>
        <taxon>Metazoa</taxon>
        <taxon>Spiralia</taxon>
        <taxon>Lophotrochozoa</taxon>
        <taxon>Annelida</taxon>
        <taxon>Polychaeta</taxon>
        <taxon>Sedentaria</taxon>
        <taxon>Scolecida</taxon>
        <taxon>Capitellidae</taxon>
        <taxon>Capitella</taxon>
    </lineage>
</organism>
<feature type="region of interest" description="Disordered" evidence="1">
    <location>
        <begin position="427"/>
        <end position="508"/>
    </location>
</feature>